<dbReference type="EMBL" id="VRMN01000001">
    <property type="protein sequence ID" value="KAA8499474.1"/>
    <property type="molecule type" value="Genomic_DNA"/>
</dbReference>
<dbReference type="PROSITE" id="PS51352">
    <property type="entry name" value="THIOREDOXIN_2"/>
    <property type="match status" value="1"/>
</dbReference>
<evidence type="ECO:0000259" key="2">
    <source>
        <dbReference type="PROSITE" id="PS51352"/>
    </source>
</evidence>
<name>A0A5J4Z913_PORPP</name>
<reference evidence="4" key="1">
    <citation type="journal article" date="2019" name="Nat. Commun.">
        <title>Expansion of phycobilisome linker gene families in mesophilic red algae.</title>
        <authorList>
            <person name="Lee J."/>
            <person name="Kim D."/>
            <person name="Bhattacharya D."/>
            <person name="Yoon H.S."/>
        </authorList>
    </citation>
    <scope>NUCLEOTIDE SEQUENCE [LARGE SCALE GENOMIC DNA]</scope>
    <source>
        <strain evidence="4">CCMP 1328</strain>
    </source>
</reference>
<proteinExistence type="predicted"/>
<accession>A0A5J4Z913</accession>
<evidence type="ECO:0000256" key="1">
    <source>
        <dbReference type="SAM" id="MobiDB-lite"/>
    </source>
</evidence>
<evidence type="ECO:0000313" key="3">
    <source>
        <dbReference type="EMBL" id="KAA8499474.1"/>
    </source>
</evidence>
<sequence length="159" mass="17363">MAFAGAPIGGDGSKSSRHVTSASSRICAPTRVVGRTPPSAVRVSCAPAQPHTDATPFVHSKEELERVVQESPLVFCFVHAPWCKACQRIKMNGSFEQATKKFPRVTAVQCDVESSKELKPMLAVRSVPSFVVYREGKRVDHFNAKTLEDLVEQMGDYAA</sequence>
<dbReference type="PANTHER" id="PTHR10438">
    <property type="entry name" value="THIOREDOXIN"/>
    <property type="match status" value="1"/>
</dbReference>
<keyword evidence="4" id="KW-1185">Reference proteome</keyword>
<dbReference type="PANTHER" id="PTHR10438:SF468">
    <property type="entry name" value="THIOREDOXIN-1-RELATED"/>
    <property type="match status" value="1"/>
</dbReference>
<dbReference type="AlphaFoldDB" id="A0A5J4Z913"/>
<gene>
    <name evidence="3" type="ORF">FVE85_7059</name>
</gene>
<comment type="caution">
    <text evidence="3">The sequence shown here is derived from an EMBL/GenBank/DDBJ whole genome shotgun (WGS) entry which is preliminary data.</text>
</comment>
<dbReference type="InterPro" id="IPR050620">
    <property type="entry name" value="Thioredoxin_H-type-like"/>
</dbReference>
<dbReference type="Proteomes" id="UP000324585">
    <property type="component" value="Unassembled WGS sequence"/>
</dbReference>
<evidence type="ECO:0000313" key="4">
    <source>
        <dbReference type="Proteomes" id="UP000324585"/>
    </source>
</evidence>
<dbReference type="InterPro" id="IPR036249">
    <property type="entry name" value="Thioredoxin-like_sf"/>
</dbReference>
<protein>
    <submittedName>
        <fullName evidence="3">Thioredoxin</fullName>
    </submittedName>
</protein>
<dbReference type="OrthoDB" id="10263751at2759"/>
<organism evidence="3 4">
    <name type="scientific">Porphyridium purpureum</name>
    <name type="common">Red alga</name>
    <name type="synonym">Porphyridium cruentum</name>
    <dbReference type="NCBI Taxonomy" id="35688"/>
    <lineage>
        <taxon>Eukaryota</taxon>
        <taxon>Rhodophyta</taxon>
        <taxon>Bangiophyceae</taxon>
        <taxon>Porphyridiales</taxon>
        <taxon>Porphyridiaceae</taxon>
        <taxon>Porphyridium</taxon>
    </lineage>
</organism>
<dbReference type="InterPro" id="IPR013766">
    <property type="entry name" value="Thioredoxin_domain"/>
</dbReference>
<feature type="domain" description="Thioredoxin" evidence="2">
    <location>
        <begin position="43"/>
        <end position="159"/>
    </location>
</feature>
<dbReference type="Gene3D" id="3.40.30.10">
    <property type="entry name" value="Glutaredoxin"/>
    <property type="match status" value="1"/>
</dbReference>
<dbReference type="CDD" id="cd02947">
    <property type="entry name" value="TRX_family"/>
    <property type="match status" value="1"/>
</dbReference>
<dbReference type="Pfam" id="PF00085">
    <property type="entry name" value="Thioredoxin"/>
    <property type="match status" value="1"/>
</dbReference>
<feature type="region of interest" description="Disordered" evidence="1">
    <location>
        <begin position="1"/>
        <end position="23"/>
    </location>
</feature>
<dbReference type="SUPFAM" id="SSF52833">
    <property type="entry name" value="Thioredoxin-like"/>
    <property type="match status" value="1"/>
</dbReference>